<evidence type="ECO:0000313" key="2">
    <source>
        <dbReference type="Proteomes" id="UP001162992"/>
    </source>
</evidence>
<protein>
    <submittedName>
        <fullName evidence="1">Uncharacterized protein</fullName>
    </submittedName>
</protein>
<accession>A0ACC2EFX3</accession>
<organism evidence="1 2">
    <name type="scientific">Diphasiastrum complanatum</name>
    <name type="common">Issler's clubmoss</name>
    <name type="synonym">Lycopodium complanatum</name>
    <dbReference type="NCBI Taxonomy" id="34168"/>
    <lineage>
        <taxon>Eukaryota</taxon>
        <taxon>Viridiplantae</taxon>
        <taxon>Streptophyta</taxon>
        <taxon>Embryophyta</taxon>
        <taxon>Tracheophyta</taxon>
        <taxon>Lycopodiopsida</taxon>
        <taxon>Lycopodiales</taxon>
        <taxon>Lycopodiaceae</taxon>
        <taxon>Lycopodioideae</taxon>
        <taxon>Diphasiastrum</taxon>
    </lineage>
</organism>
<keyword evidence="2" id="KW-1185">Reference proteome</keyword>
<dbReference type="EMBL" id="CM055093">
    <property type="protein sequence ID" value="KAJ7565404.1"/>
    <property type="molecule type" value="Genomic_DNA"/>
</dbReference>
<proteinExistence type="predicted"/>
<gene>
    <name evidence="1" type="ORF">O6H91_02G059100</name>
</gene>
<evidence type="ECO:0000313" key="1">
    <source>
        <dbReference type="EMBL" id="KAJ7565404.1"/>
    </source>
</evidence>
<dbReference type="Proteomes" id="UP001162992">
    <property type="component" value="Chromosome 2"/>
</dbReference>
<comment type="caution">
    <text evidence="1">The sequence shown here is derived from an EMBL/GenBank/DDBJ whole genome shotgun (WGS) entry which is preliminary data.</text>
</comment>
<name>A0ACC2EFX3_DIPCM</name>
<reference evidence="2" key="1">
    <citation type="journal article" date="2024" name="Proc. Natl. Acad. Sci. U.S.A.">
        <title>Extraordinary preservation of gene collinearity over three hundred million years revealed in homosporous lycophytes.</title>
        <authorList>
            <person name="Li C."/>
            <person name="Wickell D."/>
            <person name="Kuo L.Y."/>
            <person name="Chen X."/>
            <person name="Nie B."/>
            <person name="Liao X."/>
            <person name="Peng D."/>
            <person name="Ji J."/>
            <person name="Jenkins J."/>
            <person name="Williams M."/>
            <person name="Shu S."/>
            <person name="Plott C."/>
            <person name="Barry K."/>
            <person name="Rajasekar S."/>
            <person name="Grimwood J."/>
            <person name="Han X."/>
            <person name="Sun S."/>
            <person name="Hou Z."/>
            <person name="He W."/>
            <person name="Dai G."/>
            <person name="Sun C."/>
            <person name="Schmutz J."/>
            <person name="Leebens-Mack J.H."/>
            <person name="Li F.W."/>
            <person name="Wang L."/>
        </authorList>
    </citation>
    <scope>NUCLEOTIDE SEQUENCE [LARGE SCALE GENOMIC DNA]</scope>
    <source>
        <strain evidence="2">cv. PW_Plant_1</strain>
    </source>
</reference>
<sequence>MMKPNYSPSYSDDSSSKKSDSESAGSEYYDRENVLETEDLIPQKISMVKYVQRPVESVTESSSKNSDDTANTGNRVQTAMHSGPIAQAQVGKKRKVAKEEVNVATSKEPKMWRHESARKVESQTLNTSDPNLNLQAMKKEGLQTQKASKEVGQDRKKKKLLDGVQVKSPVKHQELPIMQKSLDEHNTYKALEEEDLNIKAKKPSHSWSSKDEILLATYFLRDLKSGVTFPPKKNGNYWEDLCKRLKGRLDKDWSKDQIHNKYRRMKTRYYVLTQRMQSQNSKLPMYKGAEEEKLYEILQQIWGTMETQSPKLLHQKATDTPQEDDDLNEEALNEEDNEEKSDDKFSEPGMLAPISSSGKFKPKSNLVSASKFKALEIGLKSMEDAGNNVAGRNLLPVFQDNRHFPNRNAMYDTLQAANSRLIEGMQKSFVTTLKEEHSKVHFLVEKTLKQFEEKFRWLSELVTAFMPLAGVGTQSPWIWGGFSDGVVPSGMLQLEDSESTCLLQQQLLEQQSRETKVLVKRMQLLQRILHQKQEDLKLKLIRNSNS</sequence>